<evidence type="ECO:0000256" key="2">
    <source>
        <dbReference type="ARBA" id="ARBA00022527"/>
    </source>
</evidence>
<protein>
    <recommendedName>
        <fullName evidence="1">non-specific serine/threonine protein kinase</fullName>
        <ecNumber evidence="1">2.7.11.1</ecNumber>
    </recommendedName>
</protein>
<dbReference type="GO" id="GO:0005524">
    <property type="term" value="F:ATP binding"/>
    <property type="evidence" value="ECO:0007669"/>
    <property type="project" value="UniProtKB-UniRule"/>
</dbReference>
<dbReference type="FunFam" id="3.30.200.20:FF:000035">
    <property type="entry name" value="Serine/threonine protein kinase Stk1"/>
    <property type="match status" value="1"/>
</dbReference>
<feature type="compositionally biased region" description="Low complexity" evidence="10">
    <location>
        <begin position="399"/>
        <end position="422"/>
    </location>
</feature>
<feature type="region of interest" description="Disordered" evidence="10">
    <location>
        <begin position="268"/>
        <end position="328"/>
    </location>
</feature>
<dbReference type="PROSITE" id="PS50011">
    <property type="entry name" value="PROTEIN_KINASE_DOM"/>
    <property type="match status" value="1"/>
</dbReference>
<feature type="compositionally biased region" description="Pro residues" evidence="10">
    <location>
        <begin position="384"/>
        <end position="398"/>
    </location>
</feature>
<evidence type="ECO:0000256" key="7">
    <source>
        <dbReference type="ARBA" id="ARBA00047899"/>
    </source>
</evidence>
<feature type="compositionally biased region" description="Basic and acidic residues" evidence="10">
    <location>
        <begin position="512"/>
        <end position="533"/>
    </location>
</feature>
<evidence type="ECO:0000313" key="13">
    <source>
        <dbReference type="Proteomes" id="UP000198243"/>
    </source>
</evidence>
<accession>A0A1C4W120</accession>
<dbReference type="CDD" id="cd14014">
    <property type="entry name" value="STKc_PknB_like"/>
    <property type="match status" value="1"/>
</dbReference>
<evidence type="ECO:0000256" key="3">
    <source>
        <dbReference type="ARBA" id="ARBA00022679"/>
    </source>
</evidence>
<comment type="catalytic activity">
    <reaction evidence="7">
        <text>L-threonyl-[protein] + ATP = O-phospho-L-threonyl-[protein] + ADP + H(+)</text>
        <dbReference type="Rhea" id="RHEA:46608"/>
        <dbReference type="Rhea" id="RHEA-COMP:11060"/>
        <dbReference type="Rhea" id="RHEA-COMP:11605"/>
        <dbReference type="ChEBI" id="CHEBI:15378"/>
        <dbReference type="ChEBI" id="CHEBI:30013"/>
        <dbReference type="ChEBI" id="CHEBI:30616"/>
        <dbReference type="ChEBI" id="CHEBI:61977"/>
        <dbReference type="ChEBI" id="CHEBI:456216"/>
        <dbReference type="EC" id="2.7.11.1"/>
    </reaction>
</comment>
<keyword evidence="4 9" id="KW-0547">Nucleotide-binding</keyword>
<evidence type="ECO:0000256" key="10">
    <source>
        <dbReference type="SAM" id="MobiDB-lite"/>
    </source>
</evidence>
<dbReference type="AlphaFoldDB" id="A0A1C4W120"/>
<keyword evidence="3" id="KW-0808">Transferase</keyword>
<keyword evidence="5 12" id="KW-0418">Kinase</keyword>
<keyword evidence="6 9" id="KW-0067">ATP-binding</keyword>
<dbReference type="PROSITE" id="PS00107">
    <property type="entry name" value="PROTEIN_KINASE_ATP"/>
    <property type="match status" value="1"/>
</dbReference>
<feature type="region of interest" description="Disordered" evidence="10">
    <location>
        <begin position="348"/>
        <end position="451"/>
    </location>
</feature>
<dbReference type="GO" id="GO:0004674">
    <property type="term" value="F:protein serine/threonine kinase activity"/>
    <property type="evidence" value="ECO:0007669"/>
    <property type="project" value="UniProtKB-KW"/>
</dbReference>
<dbReference type="InterPro" id="IPR017441">
    <property type="entry name" value="Protein_kinase_ATP_BS"/>
</dbReference>
<evidence type="ECO:0000313" key="12">
    <source>
        <dbReference type="EMBL" id="SCE89868.1"/>
    </source>
</evidence>
<evidence type="ECO:0000256" key="9">
    <source>
        <dbReference type="PROSITE-ProRule" id="PRU10141"/>
    </source>
</evidence>
<dbReference type="SUPFAM" id="SSF56112">
    <property type="entry name" value="Protein kinase-like (PK-like)"/>
    <property type="match status" value="1"/>
</dbReference>
<evidence type="ECO:0000256" key="4">
    <source>
        <dbReference type="ARBA" id="ARBA00022741"/>
    </source>
</evidence>
<evidence type="ECO:0000259" key="11">
    <source>
        <dbReference type="PROSITE" id="PS50011"/>
    </source>
</evidence>
<comment type="catalytic activity">
    <reaction evidence="8">
        <text>L-seryl-[protein] + ATP = O-phospho-L-seryl-[protein] + ADP + H(+)</text>
        <dbReference type="Rhea" id="RHEA:17989"/>
        <dbReference type="Rhea" id="RHEA-COMP:9863"/>
        <dbReference type="Rhea" id="RHEA-COMP:11604"/>
        <dbReference type="ChEBI" id="CHEBI:15378"/>
        <dbReference type="ChEBI" id="CHEBI:29999"/>
        <dbReference type="ChEBI" id="CHEBI:30616"/>
        <dbReference type="ChEBI" id="CHEBI:83421"/>
        <dbReference type="ChEBI" id="CHEBI:456216"/>
        <dbReference type="EC" id="2.7.11.1"/>
    </reaction>
</comment>
<dbReference type="InterPro" id="IPR008271">
    <property type="entry name" value="Ser/Thr_kinase_AS"/>
</dbReference>
<feature type="binding site" evidence="9">
    <location>
        <position position="40"/>
    </location>
    <ligand>
        <name>ATP</name>
        <dbReference type="ChEBI" id="CHEBI:30616"/>
    </ligand>
</feature>
<feature type="compositionally biased region" description="Low complexity" evidence="10">
    <location>
        <begin position="268"/>
        <end position="279"/>
    </location>
</feature>
<dbReference type="Gene3D" id="1.10.510.10">
    <property type="entry name" value="Transferase(Phosphotransferase) domain 1"/>
    <property type="match status" value="1"/>
</dbReference>
<evidence type="ECO:0000256" key="5">
    <source>
        <dbReference type="ARBA" id="ARBA00022777"/>
    </source>
</evidence>
<dbReference type="PANTHER" id="PTHR43289:SF6">
    <property type="entry name" value="SERINE_THREONINE-PROTEIN KINASE NEKL-3"/>
    <property type="match status" value="1"/>
</dbReference>
<dbReference type="SMART" id="SM00220">
    <property type="entry name" value="S_TKc"/>
    <property type="match status" value="1"/>
</dbReference>
<name>A0A1C4W120_9ACTN</name>
<dbReference type="PROSITE" id="PS00108">
    <property type="entry name" value="PROTEIN_KINASE_ST"/>
    <property type="match status" value="1"/>
</dbReference>
<feature type="region of interest" description="Disordered" evidence="10">
    <location>
        <begin position="505"/>
        <end position="562"/>
    </location>
</feature>
<dbReference type="InterPro" id="IPR011009">
    <property type="entry name" value="Kinase-like_dom_sf"/>
</dbReference>
<proteinExistence type="predicted"/>
<dbReference type="PANTHER" id="PTHR43289">
    <property type="entry name" value="MITOGEN-ACTIVATED PROTEIN KINASE KINASE KINASE 20-RELATED"/>
    <property type="match status" value="1"/>
</dbReference>
<evidence type="ECO:0000256" key="6">
    <source>
        <dbReference type="ARBA" id="ARBA00022840"/>
    </source>
</evidence>
<gene>
    <name evidence="12" type="ORF">GA0070607_2969</name>
</gene>
<feature type="domain" description="Protein kinase" evidence="11">
    <location>
        <begin position="11"/>
        <end position="259"/>
    </location>
</feature>
<sequence length="591" mass="61402">MQRDQLLAGRYRLLERLGSGGMSAVHRAYDEVLERDVAVKVLVASDVNARRRIRAEAKAAARLSHPHVTSVYDYGESRLDGAHVPFVVMELLGGHTLEQRLDAGPLPPRAGLRVCAEVAAALAAAHAQELVHRDIKPGNVMLTPTGAKVLDFGIAAAVGDPEFDFEGRLLGTPAYLAPERLEGGEVLPACDVYALGLLVHRVLTGRPPDAPRVPAHVEPDPLPEIVGVPAEIHRLYRWCLARDPADRPPAAEAARILYAAGERTAVRSESAAGSEAGGEPAANERTATAVAGRPDSDARPPAVAALSTRPAEPVPGAAAGTTGAARRRSWRWRRAVLAVGGAVVATLAMGGSLGDPGTRRQEADAPRTGIGPGGATTVAMPRTAEPPGPADPRPPAAPPASATSSGAPTSTPTGPGGTRIPSPTAPPAGPTPTTAAPTPAPPPGMPVDAQGGTVTVRCLGASAEVLAVAPAPGYRAEAYDPGPAKRIEVELTSGEHRSEIRVHCANGRPKPNVKERAEDRGPRPRQDVVDGHRRQVAAPLPDNRPRGRTEHTGSAAPPSARRMWFAAMIPVDAERSISALGKSVTIPSPAR</sequence>
<dbReference type="Proteomes" id="UP000198243">
    <property type="component" value="Chromosome I"/>
</dbReference>
<keyword evidence="2 12" id="KW-0723">Serine/threonine-protein kinase</keyword>
<dbReference type="Gene3D" id="3.30.200.20">
    <property type="entry name" value="Phosphorylase Kinase, domain 1"/>
    <property type="match status" value="1"/>
</dbReference>
<reference evidence="13" key="1">
    <citation type="submission" date="2016-06" db="EMBL/GenBank/DDBJ databases">
        <authorList>
            <person name="Varghese N."/>
            <person name="Submissions Spin"/>
        </authorList>
    </citation>
    <scope>NUCLEOTIDE SEQUENCE [LARGE SCALE GENOMIC DNA]</scope>
    <source>
        <strain evidence="13">DSM 44875</strain>
    </source>
</reference>
<dbReference type="EMBL" id="LT607412">
    <property type="protein sequence ID" value="SCE89868.1"/>
    <property type="molecule type" value="Genomic_DNA"/>
</dbReference>
<organism evidence="12 13">
    <name type="scientific">Micromonospora coriariae</name>
    <dbReference type="NCBI Taxonomy" id="285665"/>
    <lineage>
        <taxon>Bacteria</taxon>
        <taxon>Bacillati</taxon>
        <taxon>Actinomycetota</taxon>
        <taxon>Actinomycetes</taxon>
        <taxon>Micromonosporales</taxon>
        <taxon>Micromonosporaceae</taxon>
        <taxon>Micromonospora</taxon>
    </lineage>
</organism>
<keyword evidence="13" id="KW-1185">Reference proteome</keyword>
<dbReference type="Pfam" id="PF00069">
    <property type="entry name" value="Pkinase"/>
    <property type="match status" value="1"/>
</dbReference>
<evidence type="ECO:0000256" key="8">
    <source>
        <dbReference type="ARBA" id="ARBA00048679"/>
    </source>
</evidence>
<evidence type="ECO:0000256" key="1">
    <source>
        <dbReference type="ARBA" id="ARBA00012513"/>
    </source>
</evidence>
<dbReference type="InterPro" id="IPR000719">
    <property type="entry name" value="Prot_kinase_dom"/>
</dbReference>
<dbReference type="EC" id="2.7.11.1" evidence="1"/>